<dbReference type="SUPFAM" id="SSF51735">
    <property type="entry name" value="NAD(P)-binding Rossmann-fold domains"/>
    <property type="match status" value="1"/>
</dbReference>
<comment type="caution">
    <text evidence="4">The sequence shown here is derived from an EMBL/GenBank/DDBJ whole genome shotgun (WGS) entry which is preliminary data.</text>
</comment>
<gene>
    <name evidence="4" type="ORF">BXP70_05440</name>
</gene>
<dbReference type="CDD" id="cd05242">
    <property type="entry name" value="SDR_a8"/>
    <property type="match status" value="1"/>
</dbReference>
<dbReference type="NCBIfam" id="TIGR01777">
    <property type="entry name" value="yfcH"/>
    <property type="match status" value="1"/>
</dbReference>
<dbReference type="OrthoDB" id="9801773at2"/>
<evidence type="ECO:0000256" key="1">
    <source>
        <dbReference type="ARBA" id="ARBA00009353"/>
    </source>
</evidence>
<evidence type="ECO:0000313" key="5">
    <source>
        <dbReference type="Proteomes" id="UP000194873"/>
    </source>
</evidence>
<dbReference type="InterPro" id="IPR036291">
    <property type="entry name" value="NAD(P)-bd_dom_sf"/>
</dbReference>
<proteinExistence type="inferred from homology"/>
<feature type="domain" description="NAD-dependent epimerase/dehydratase" evidence="2">
    <location>
        <begin position="5"/>
        <end position="220"/>
    </location>
</feature>
<dbReference type="Gene3D" id="3.40.50.720">
    <property type="entry name" value="NAD(P)-binding Rossmann-like Domain"/>
    <property type="match status" value="1"/>
</dbReference>
<feature type="domain" description="DUF1731" evidence="3">
    <location>
        <begin position="254"/>
        <end position="298"/>
    </location>
</feature>
<dbReference type="EMBL" id="MTSE01000002">
    <property type="protein sequence ID" value="OUJ75455.1"/>
    <property type="molecule type" value="Genomic_DNA"/>
</dbReference>
<organism evidence="4 5">
    <name type="scientific">Hymenobacter crusticola</name>
    <dbReference type="NCBI Taxonomy" id="1770526"/>
    <lineage>
        <taxon>Bacteria</taxon>
        <taxon>Pseudomonadati</taxon>
        <taxon>Bacteroidota</taxon>
        <taxon>Cytophagia</taxon>
        <taxon>Cytophagales</taxon>
        <taxon>Hymenobacteraceae</taxon>
        <taxon>Hymenobacter</taxon>
    </lineage>
</organism>
<dbReference type="InterPro" id="IPR010099">
    <property type="entry name" value="SDR39U1"/>
</dbReference>
<evidence type="ECO:0000259" key="3">
    <source>
        <dbReference type="Pfam" id="PF08338"/>
    </source>
</evidence>
<sequence>MTRKVLITGGTGLIGSRLADMLIDAGYDVALLSRQANTGRHRSFRWDPSRGTIDEAAIPYADYLINLAGASVSEGKWTTERKRDIMDSRLGGTELLFRELAKPNHHVQAFLSASAIGIYGDSGDQLVDEETAPAPSEDFLADVSYKWELAGLKVHDLGIRTVVMRLGIVLSSEGGALPQLARPMKLGAGVVLGSGKQYMSWIHLDDVCRLFIQALEEPQWHGIYNAVAPSPVTNQEFTETLAAVMHRPLVLPKVPAFGLKLMMGEMSEIVLYSQRVSAEKALQQGFTFEYKELQPALESFYGEDE</sequence>
<dbReference type="Proteomes" id="UP000194873">
    <property type="component" value="Unassembled WGS sequence"/>
</dbReference>
<dbReference type="AlphaFoldDB" id="A0A243WI14"/>
<name>A0A243WI14_9BACT</name>
<dbReference type="PANTHER" id="PTHR11092:SF0">
    <property type="entry name" value="EPIMERASE FAMILY PROTEIN SDR39U1"/>
    <property type="match status" value="1"/>
</dbReference>
<accession>A0A243WI14</accession>
<dbReference type="Pfam" id="PF01370">
    <property type="entry name" value="Epimerase"/>
    <property type="match status" value="1"/>
</dbReference>
<dbReference type="PANTHER" id="PTHR11092">
    <property type="entry name" value="SUGAR NUCLEOTIDE EPIMERASE RELATED"/>
    <property type="match status" value="1"/>
</dbReference>
<dbReference type="RefSeq" id="WP_086592998.1">
    <property type="nucleotide sequence ID" value="NZ_MTSE01000002.1"/>
</dbReference>
<comment type="similarity">
    <text evidence="1">Belongs to the NAD(P)-dependent epimerase/dehydratase family. SDR39U1 subfamily.</text>
</comment>
<reference evidence="4 5" key="1">
    <citation type="submission" date="2017-01" db="EMBL/GenBank/DDBJ databases">
        <title>A new Hymenobacter.</title>
        <authorList>
            <person name="Liang Y."/>
            <person name="Feng F."/>
        </authorList>
    </citation>
    <scope>NUCLEOTIDE SEQUENCE [LARGE SCALE GENOMIC DNA]</scope>
    <source>
        <strain evidence="4">MIMBbqt21</strain>
    </source>
</reference>
<dbReference type="Pfam" id="PF08338">
    <property type="entry name" value="DUF1731"/>
    <property type="match status" value="1"/>
</dbReference>
<evidence type="ECO:0000259" key="2">
    <source>
        <dbReference type="Pfam" id="PF01370"/>
    </source>
</evidence>
<dbReference type="InterPro" id="IPR001509">
    <property type="entry name" value="Epimerase_deHydtase"/>
</dbReference>
<protein>
    <submittedName>
        <fullName evidence="4">TIGR01777 family protein</fullName>
    </submittedName>
</protein>
<dbReference type="InterPro" id="IPR013549">
    <property type="entry name" value="DUF1731"/>
</dbReference>
<evidence type="ECO:0000313" key="4">
    <source>
        <dbReference type="EMBL" id="OUJ75455.1"/>
    </source>
</evidence>
<keyword evidence="5" id="KW-1185">Reference proteome</keyword>